<dbReference type="GO" id="GO:0004357">
    <property type="term" value="F:glutamate-cysteine ligase activity"/>
    <property type="evidence" value="ECO:0007669"/>
    <property type="project" value="InterPro"/>
</dbReference>
<evidence type="ECO:0000313" key="1">
    <source>
        <dbReference type="EMBL" id="KRH92068.1"/>
    </source>
</evidence>
<organism evidence="1 2">
    <name type="scientific">Pseudoloma neurophilia</name>
    <dbReference type="NCBI Taxonomy" id="146866"/>
    <lineage>
        <taxon>Eukaryota</taxon>
        <taxon>Fungi</taxon>
        <taxon>Fungi incertae sedis</taxon>
        <taxon>Microsporidia</taxon>
        <taxon>Pseudoloma</taxon>
    </lineage>
</organism>
<feature type="non-terminal residue" evidence="1">
    <location>
        <position position="260"/>
    </location>
</feature>
<dbReference type="GO" id="GO:0006750">
    <property type="term" value="P:glutathione biosynthetic process"/>
    <property type="evidence" value="ECO:0007669"/>
    <property type="project" value="InterPro"/>
</dbReference>
<gene>
    <name evidence="1" type="ORF">M153_127220001</name>
</gene>
<accession>A0A0R0LYE7</accession>
<protein>
    <submittedName>
        <fullName evidence="1">Gamma-glutamylcysteine synthetase</fullName>
    </submittedName>
</protein>
<keyword evidence="2" id="KW-1185">Reference proteome</keyword>
<dbReference type="AlphaFoldDB" id="A0A0R0LYE7"/>
<dbReference type="EMBL" id="LGUB01001242">
    <property type="protein sequence ID" value="KRH92068.1"/>
    <property type="molecule type" value="Genomic_DNA"/>
</dbReference>
<dbReference type="VEuPathDB" id="MicrosporidiaDB:M153_127220001"/>
<dbReference type="Proteomes" id="UP000051530">
    <property type="component" value="Unassembled WGS sequence"/>
</dbReference>
<dbReference type="InterPro" id="IPR004308">
    <property type="entry name" value="GCS"/>
</dbReference>
<dbReference type="OrthoDB" id="7939818at2759"/>
<evidence type="ECO:0000313" key="2">
    <source>
        <dbReference type="Proteomes" id="UP000051530"/>
    </source>
</evidence>
<proteinExistence type="predicted"/>
<sequence length="260" mass="30252">MMNGLLSNQEIRQDFINNTIIRRKRFIEGGVAKFYCSFGECHKIEEILLDTYDIILSPEKRDIGSNEDSYSHFLNSTKILLDEPKHKNKVDCLESGKDITIKKEGEEQSNKMTEEKVKKKISPSRRDIESIESVQKVTERAEFIISFQLENLDEARFIYDQLTIFAPLILRLTRATFCGDERSRINYGDELFCNSNWDRCSIGFDDRTISERGGRGEIKGLCSCGNCPELIDNTYCDYSVEEYQDNVQPPRREMEYLPKF</sequence>
<name>A0A0R0LYE7_9MICR</name>
<dbReference type="Pfam" id="PF03074">
    <property type="entry name" value="GCS"/>
    <property type="match status" value="1"/>
</dbReference>
<dbReference type="Gene3D" id="3.30.590.50">
    <property type="match status" value="1"/>
</dbReference>
<reference evidence="1 2" key="1">
    <citation type="submission" date="2015-07" db="EMBL/GenBank/DDBJ databases">
        <title>The genome of Pseudoloma neurophilia, a relevant intracellular parasite of the zebrafish.</title>
        <authorList>
            <person name="Ndikumana S."/>
            <person name="Pelin A."/>
            <person name="Sanders J."/>
            <person name="Corradi N."/>
        </authorList>
    </citation>
    <scope>NUCLEOTIDE SEQUENCE [LARGE SCALE GENOMIC DNA]</scope>
    <source>
        <strain evidence="1 2">MK1</strain>
    </source>
</reference>
<comment type="caution">
    <text evidence="1">The sequence shown here is derived from an EMBL/GenBank/DDBJ whole genome shotgun (WGS) entry which is preliminary data.</text>
</comment>